<dbReference type="EMBL" id="GBRD01010623">
    <property type="protein sequence ID" value="JAG55201.1"/>
    <property type="molecule type" value="Transcribed_RNA"/>
</dbReference>
<name>A0A0K8SPI7_LYGHE</name>
<dbReference type="AlphaFoldDB" id="A0A0K8SPI7"/>
<organism evidence="1">
    <name type="scientific">Lygus hesperus</name>
    <name type="common">Western plant bug</name>
    <dbReference type="NCBI Taxonomy" id="30085"/>
    <lineage>
        <taxon>Eukaryota</taxon>
        <taxon>Metazoa</taxon>
        <taxon>Ecdysozoa</taxon>
        <taxon>Arthropoda</taxon>
        <taxon>Hexapoda</taxon>
        <taxon>Insecta</taxon>
        <taxon>Pterygota</taxon>
        <taxon>Neoptera</taxon>
        <taxon>Paraneoptera</taxon>
        <taxon>Hemiptera</taxon>
        <taxon>Heteroptera</taxon>
        <taxon>Panheteroptera</taxon>
        <taxon>Cimicomorpha</taxon>
        <taxon>Miridae</taxon>
        <taxon>Mirini</taxon>
        <taxon>Lygus</taxon>
    </lineage>
</organism>
<protein>
    <submittedName>
        <fullName evidence="1">Uncharacterized protein</fullName>
    </submittedName>
</protein>
<sequence>RLLQYIFIMPKLASLNVSLYKKWMDGGSNFAIEDGKIFCKLCTKISESVQLGASVEKMKIILDTVYPGATGKKTQEKSKDVLRRNCGMEEVNNVVATLSGEEATL</sequence>
<evidence type="ECO:0000313" key="1">
    <source>
        <dbReference type="EMBL" id="JAG55201.1"/>
    </source>
</evidence>
<proteinExistence type="predicted"/>
<accession>A0A0K8SPI7</accession>
<reference evidence="1" key="1">
    <citation type="submission" date="2014-09" db="EMBL/GenBank/DDBJ databases">
        <authorList>
            <person name="Magalhaes I.L.F."/>
            <person name="Oliveira U."/>
            <person name="Santos F.R."/>
            <person name="Vidigal T.H.D.A."/>
            <person name="Brescovit A.D."/>
            <person name="Santos A.J."/>
        </authorList>
    </citation>
    <scope>NUCLEOTIDE SEQUENCE</scope>
</reference>
<feature type="non-terminal residue" evidence="1">
    <location>
        <position position="1"/>
    </location>
</feature>